<feature type="domain" description="Zinc finger Mcm10/DnaG-type" evidence="3">
    <location>
        <begin position="732"/>
        <end position="775"/>
    </location>
</feature>
<gene>
    <name evidence="5" type="ORF">JG688_00011980</name>
</gene>
<name>A0A8J5IBM0_9STRA</name>
<dbReference type="AlphaFoldDB" id="A0A8J5IBM0"/>
<dbReference type="GO" id="GO:0005634">
    <property type="term" value="C:nucleus"/>
    <property type="evidence" value="ECO:0007669"/>
    <property type="project" value="InterPro"/>
</dbReference>
<dbReference type="InterPro" id="IPR051130">
    <property type="entry name" value="Mito_struct-func_regulator"/>
</dbReference>
<dbReference type="EMBL" id="JAENGY010000885">
    <property type="protein sequence ID" value="KAG6955199.1"/>
    <property type="molecule type" value="Genomic_DNA"/>
</dbReference>
<dbReference type="CDD" id="cd05121">
    <property type="entry name" value="ABC1_ADCK3-like"/>
    <property type="match status" value="1"/>
</dbReference>
<comment type="caution">
    <text evidence="5">The sequence shown here is derived from an EMBL/GenBank/DDBJ whole genome shotgun (WGS) entry which is preliminary data.</text>
</comment>
<dbReference type="PANTHER" id="PTHR43173">
    <property type="entry name" value="ABC1 FAMILY PROTEIN"/>
    <property type="match status" value="1"/>
</dbReference>
<evidence type="ECO:0000259" key="4">
    <source>
        <dbReference type="Pfam" id="PF22379"/>
    </source>
</evidence>
<organism evidence="5 6">
    <name type="scientific">Phytophthora aleatoria</name>
    <dbReference type="NCBI Taxonomy" id="2496075"/>
    <lineage>
        <taxon>Eukaryota</taxon>
        <taxon>Sar</taxon>
        <taxon>Stramenopiles</taxon>
        <taxon>Oomycota</taxon>
        <taxon>Peronosporomycetes</taxon>
        <taxon>Peronosporales</taxon>
        <taxon>Peronosporaceae</taxon>
        <taxon>Phytophthora</taxon>
    </lineage>
</organism>
<dbReference type="InterPro" id="IPR055065">
    <property type="entry name" value="OB_MCM10"/>
</dbReference>
<dbReference type="Pfam" id="PF03109">
    <property type="entry name" value="ABC1"/>
    <property type="match status" value="2"/>
</dbReference>
<dbReference type="Pfam" id="PF22379">
    <property type="entry name" value="OB_MCM10"/>
    <property type="match status" value="1"/>
</dbReference>
<evidence type="ECO:0000313" key="5">
    <source>
        <dbReference type="EMBL" id="KAG6955199.1"/>
    </source>
</evidence>
<evidence type="ECO:0000259" key="3">
    <source>
        <dbReference type="Pfam" id="PF09329"/>
    </source>
</evidence>
<dbReference type="PANTHER" id="PTHR43173:SF34">
    <property type="entry name" value="ABC1 ATYPICAL KINASE-LIKE DOMAIN-CONTAINING PROTEIN"/>
    <property type="match status" value="1"/>
</dbReference>
<keyword evidence="6" id="KW-1185">Reference proteome</keyword>
<evidence type="ECO:0008006" key="7">
    <source>
        <dbReference type="Google" id="ProtNLM"/>
    </source>
</evidence>
<evidence type="ECO:0000313" key="6">
    <source>
        <dbReference type="Proteomes" id="UP000709295"/>
    </source>
</evidence>
<reference evidence="5" key="1">
    <citation type="submission" date="2021-01" db="EMBL/GenBank/DDBJ databases">
        <title>Phytophthora aleatoria, a newly-described species from Pinus radiata is distinct from Phytophthora cactorum isolates based on comparative genomics.</title>
        <authorList>
            <person name="Mcdougal R."/>
            <person name="Panda P."/>
            <person name="Williams N."/>
            <person name="Studholme D.J."/>
        </authorList>
    </citation>
    <scope>NUCLEOTIDE SEQUENCE</scope>
    <source>
        <strain evidence="5">NZFS 4037</strain>
    </source>
</reference>
<dbReference type="Pfam" id="PF09329">
    <property type="entry name" value="zf-primase"/>
    <property type="match status" value="1"/>
</dbReference>
<evidence type="ECO:0000256" key="1">
    <source>
        <dbReference type="SAM" id="MobiDB-lite"/>
    </source>
</evidence>
<feature type="domain" description="MCM10 OB-fold" evidence="4">
    <location>
        <begin position="602"/>
        <end position="726"/>
    </location>
</feature>
<evidence type="ECO:0000259" key="2">
    <source>
        <dbReference type="Pfam" id="PF03109"/>
    </source>
</evidence>
<accession>A0A8J5IBM0</accession>
<dbReference type="Proteomes" id="UP000709295">
    <property type="component" value="Unassembled WGS sequence"/>
</dbReference>
<feature type="domain" description="ABC1 atypical kinase-like" evidence="2">
    <location>
        <begin position="345"/>
        <end position="428"/>
    </location>
</feature>
<dbReference type="GO" id="GO:0006260">
    <property type="term" value="P:DNA replication"/>
    <property type="evidence" value="ECO:0007669"/>
    <property type="project" value="InterPro"/>
</dbReference>
<feature type="domain" description="ABC1 atypical kinase-like" evidence="2">
    <location>
        <begin position="107"/>
        <end position="261"/>
    </location>
</feature>
<feature type="region of interest" description="Disordered" evidence="1">
    <location>
        <begin position="561"/>
        <end position="588"/>
    </location>
</feature>
<protein>
    <recommendedName>
        <fullName evidence="7">Protein kinase domain-containing protein</fullName>
    </recommendedName>
</protein>
<sequence>MLLGSTAMGAGGVTYAAHSDEGFNRSLYFWRKAFPIYLHYRAAQLYMEHAQLSDEEQDAEYEKLHEKYAPEVFDIVLELKGFYVKLAQTGSTRPDVLPKQYLERAAKLQDDAPSKPVEEICAIIEQSYGKPMDQVFQSIDTKPLGAASIGQAHRAVLLDGQEVAVKVQHPDAETFFRWDIKTIQDFCRYFQPAHLPYLVEVEKQFMTEFNYVEEAKNLDTVRKNIAKSPYAAKVAIPEPRMELCTKEVLVMEFLKGRKLLDGIQDHFEAIAADKGVTVEFLKKDQERKDKEREAKGLDIEVGPSSLQLRLYGLTLGAKHLARRIGRASYDYTLGFVAPKKWTLREDEQHQLLNLPEILKLIMDVHGYEIFVDGSFNGDPHPGNILLLEDGRLGLIDYGQVKHISKEHRIHLAKLIVALAGGSRDDIINVLTKDMRVRTTKMDPYFLEKQARLMIDNDDRTVTEGMNAQLFLEHLHTIDRIEYIPDEYVMAFRCSLLLRGFSYLLHYKFSHAQKDEVAPSLGAASQSWNWLALSQKNGESSSSSSGHSNSVQSQRNAVKSKWPLLLNRPPTNTQPEHPKPKTISTATDREKAVKINTEAVEAFSRLRIADRTISAEALRQEMEGRKFIKLQQMDRVPKDTFTNGEVDWVTIGVLTRKTLSKPAANGSTFMVWGLSDLDGTELGVFLFGDAYANHWKELTGSIVAVLNAALLPATEKNKFAFKATQPTELVKLGKAVDFGICKGMTSGEARCRLAVNTAKSQYCLHHIAANFMQAGRGRQQLNNSTGSLRKALFAGLTKPKNLSAGVYTSAPSTSSSSGWNPIITKKRKRNDAAGGVLGVPMVLSASGAVVQRGRAQSDRFAAAGALSERRRGTMSLMDQLREPAASMNSVVRSSATVTHPSSRAQKIVSAVLAGDGKPLKRSKTKKVDMMQFMNTGSQVKK</sequence>
<dbReference type="InterPro" id="IPR015408">
    <property type="entry name" value="Znf_Mcm10/DnaG"/>
</dbReference>
<proteinExistence type="predicted"/>
<dbReference type="InterPro" id="IPR004147">
    <property type="entry name" value="ABC1_dom"/>
</dbReference>